<gene>
    <name evidence="2" type="ORF">L227DRAFT_610980</name>
</gene>
<name>A0A5C2SCM0_9APHY</name>
<dbReference type="OrthoDB" id="3258386at2759"/>
<evidence type="ECO:0000256" key="1">
    <source>
        <dbReference type="SAM" id="MobiDB-lite"/>
    </source>
</evidence>
<accession>A0A5C2SCM0</accession>
<sequence length="250" mass="27810">MPSLRYARIGGSVPSFTGFIAGLHAPLLSHLDFVAKDTYSPCAVTHFISTVWDSSIGGYLQSLHFDTDELAIAGMLDMDHPVIPLVDIIRPLLSMTQLRSLALTYLWKVSLPDTDFVKMAQAWPHLEELALVLRWRSSAFPSLAALVHLSQYCPKLERCMLPLDINTLPELPTALPDSAPSTAKSGEAGKGPARTAHPLRKISFRLRQWRRAEVPPAALLHALFPGLDVLECSQDQYPKFRQMRGDLEKM</sequence>
<dbReference type="AlphaFoldDB" id="A0A5C2SCM0"/>
<evidence type="ECO:0008006" key="4">
    <source>
        <dbReference type="Google" id="ProtNLM"/>
    </source>
</evidence>
<keyword evidence="3" id="KW-1185">Reference proteome</keyword>
<proteinExistence type="predicted"/>
<evidence type="ECO:0000313" key="2">
    <source>
        <dbReference type="EMBL" id="RPD60904.1"/>
    </source>
</evidence>
<reference evidence="2" key="1">
    <citation type="journal article" date="2018" name="Genome Biol. Evol.">
        <title>Genomics and development of Lentinus tigrinus, a white-rot wood-decaying mushroom with dimorphic fruiting bodies.</title>
        <authorList>
            <person name="Wu B."/>
            <person name="Xu Z."/>
            <person name="Knudson A."/>
            <person name="Carlson A."/>
            <person name="Chen N."/>
            <person name="Kovaka S."/>
            <person name="LaButti K."/>
            <person name="Lipzen A."/>
            <person name="Pennachio C."/>
            <person name="Riley R."/>
            <person name="Schakwitz W."/>
            <person name="Umezawa K."/>
            <person name="Ohm R.A."/>
            <person name="Grigoriev I.V."/>
            <person name="Nagy L.G."/>
            <person name="Gibbons J."/>
            <person name="Hibbett D."/>
        </authorList>
    </citation>
    <scope>NUCLEOTIDE SEQUENCE [LARGE SCALE GENOMIC DNA]</scope>
    <source>
        <strain evidence="2">ALCF2SS1-6</strain>
    </source>
</reference>
<dbReference type="EMBL" id="ML122264">
    <property type="protein sequence ID" value="RPD60904.1"/>
    <property type="molecule type" value="Genomic_DNA"/>
</dbReference>
<evidence type="ECO:0000313" key="3">
    <source>
        <dbReference type="Proteomes" id="UP000313359"/>
    </source>
</evidence>
<feature type="region of interest" description="Disordered" evidence="1">
    <location>
        <begin position="174"/>
        <end position="194"/>
    </location>
</feature>
<organism evidence="2 3">
    <name type="scientific">Lentinus tigrinus ALCF2SS1-6</name>
    <dbReference type="NCBI Taxonomy" id="1328759"/>
    <lineage>
        <taxon>Eukaryota</taxon>
        <taxon>Fungi</taxon>
        <taxon>Dikarya</taxon>
        <taxon>Basidiomycota</taxon>
        <taxon>Agaricomycotina</taxon>
        <taxon>Agaricomycetes</taxon>
        <taxon>Polyporales</taxon>
        <taxon>Polyporaceae</taxon>
        <taxon>Lentinus</taxon>
    </lineage>
</organism>
<dbReference type="Proteomes" id="UP000313359">
    <property type="component" value="Unassembled WGS sequence"/>
</dbReference>
<protein>
    <recommendedName>
        <fullName evidence="4">F-box domain-containing protein</fullName>
    </recommendedName>
</protein>